<dbReference type="InterPro" id="IPR002347">
    <property type="entry name" value="SDR_fam"/>
</dbReference>
<evidence type="ECO:0000256" key="2">
    <source>
        <dbReference type="ARBA" id="ARBA00023002"/>
    </source>
</evidence>
<proteinExistence type="inferred from homology"/>
<dbReference type="CDD" id="cd05233">
    <property type="entry name" value="SDR_c"/>
    <property type="match status" value="1"/>
</dbReference>
<dbReference type="STRING" id="684552.SAMN04489719_1257"/>
<dbReference type="PRINTS" id="PR00080">
    <property type="entry name" value="SDRFAMILY"/>
</dbReference>
<dbReference type="Gene3D" id="3.40.50.720">
    <property type="entry name" value="NAD(P)-binding Rossmann-like Domain"/>
    <property type="match status" value="1"/>
</dbReference>
<dbReference type="PANTHER" id="PTHR24321:SF14">
    <property type="entry name" value="SHORT-CHAIN TYPE DEHYDROGENASE_REDUCTASE BLR2146-RELATED"/>
    <property type="match status" value="1"/>
</dbReference>
<organism evidence="4 5">
    <name type="scientific">Agrococcus carbonis</name>
    <dbReference type="NCBI Taxonomy" id="684552"/>
    <lineage>
        <taxon>Bacteria</taxon>
        <taxon>Bacillati</taxon>
        <taxon>Actinomycetota</taxon>
        <taxon>Actinomycetes</taxon>
        <taxon>Micrococcales</taxon>
        <taxon>Microbacteriaceae</taxon>
        <taxon>Agrococcus</taxon>
    </lineage>
</organism>
<name>A0A1H1NFS8_9MICO</name>
<dbReference type="RefSeq" id="WP_092666217.1">
    <property type="nucleotide sequence ID" value="NZ_LT629734.1"/>
</dbReference>
<sequence>MNLGLEGRVAIVTGAGGGIGAATVRLLLAEGARVVAVERTPGAASALADEQGDRIAVLERDLLDDATPDEAVALAESRFGGLDILVNNAAAAPVRDGFAQTTPEDWRATLELNLLTPVRLCRAALPALADRGGVIVNVASTSGRYPEPMLVDYAASKAALLSLTGALATEYGPAGVRVLAVAPGPTRTPMWDAPGGFIDGIAARYGLEREAAVEHHIREVRGIALGRPGTADDIARTIVFAASDAAAHTSGTTLAVHGAMASHLM</sequence>
<dbReference type="SUPFAM" id="SSF51735">
    <property type="entry name" value="NAD(P)-binding Rossmann-fold domains"/>
    <property type="match status" value="1"/>
</dbReference>
<dbReference type="Pfam" id="PF00106">
    <property type="entry name" value="adh_short"/>
    <property type="match status" value="1"/>
</dbReference>
<evidence type="ECO:0000313" key="4">
    <source>
        <dbReference type="EMBL" id="SDR97843.1"/>
    </source>
</evidence>
<accession>A0A1H1NFS8</accession>
<evidence type="ECO:0000256" key="3">
    <source>
        <dbReference type="RuleBase" id="RU000363"/>
    </source>
</evidence>
<reference evidence="5" key="1">
    <citation type="submission" date="2016-10" db="EMBL/GenBank/DDBJ databases">
        <authorList>
            <person name="Varghese N."/>
            <person name="Submissions S."/>
        </authorList>
    </citation>
    <scope>NUCLEOTIDE SEQUENCE [LARGE SCALE GENOMIC DNA]</scope>
    <source>
        <strain evidence="5">DSM 22965</strain>
    </source>
</reference>
<dbReference type="OrthoDB" id="8959163at2"/>
<dbReference type="Proteomes" id="UP000199649">
    <property type="component" value="Chromosome I"/>
</dbReference>
<dbReference type="PROSITE" id="PS00061">
    <property type="entry name" value="ADH_SHORT"/>
    <property type="match status" value="1"/>
</dbReference>
<dbReference type="EMBL" id="LT629734">
    <property type="protein sequence ID" value="SDR97843.1"/>
    <property type="molecule type" value="Genomic_DNA"/>
</dbReference>
<keyword evidence="2" id="KW-0560">Oxidoreductase</keyword>
<dbReference type="PANTHER" id="PTHR24321">
    <property type="entry name" value="DEHYDROGENASES, SHORT CHAIN"/>
    <property type="match status" value="1"/>
</dbReference>
<dbReference type="PRINTS" id="PR00081">
    <property type="entry name" value="GDHRDH"/>
</dbReference>
<dbReference type="GO" id="GO:0016491">
    <property type="term" value="F:oxidoreductase activity"/>
    <property type="evidence" value="ECO:0007669"/>
    <property type="project" value="UniProtKB-KW"/>
</dbReference>
<dbReference type="InterPro" id="IPR020904">
    <property type="entry name" value="Sc_DH/Rdtase_CS"/>
</dbReference>
<gene>
    <name evidence="4" type="ORF">SAMN04489719_1257</name>
</gene>
<dbReference type="InterPro" id="IPR036291">
    <property type="entry name" value="NAD(P)-bd_dom_sf"/>
</dbReference>
<evidence type="ECO:0000256" key="1">
    <source>
        <dbReference type="ARBA" id="ARBA00006484"/>
    </source>
</evidence>
<protein>
    <submittedName>
        <fullName evidence="4">NAD(P)-dependent dehydrogenase, short-chain alcohol dehydrogenase family</fullName>
    </submittedName>
</protein>
<keyword evidence="5" id="KW-1185">Reference proteome</keyword>
<dbReference type="AlphaFoldDB" id="A0A1H1NFS8"/>
<comment type="similarity">
    <text evidence="1 3">Belongs to the short-chain dehydrogenases/reductases (SDR) family.</text>
</comment>
<evidence type="ECO:0000313" key="5">
    <source>
        <dbReference type="Proteomes" id="UP000199649"/>
    </source>
</evidence>
<dbReference type="FunFam" id="3.40.50.720:FF:000084">
    <property type="entry name" value="Short-chain dehydrogenase reductase"/>
    <property type="match status" value="1"/>
</dbReference>